<comment type="caution">
    <text evidence="1">The sequence shown here is derived from an EMBL/GenBank/DDBJ whole genome shotgun (WGS) entry which is preliminary data.</text>
</comment>
<dbReference type="InterPro" id="IPR036608">
    <property type="entry name" value="MTH777-like_sf"/>
</dbReference>
<gene>
    <name evidence="1" type="ORF">LAKADJCE_00913</name>
</gene>
<evidence type="ECO:0008006" key="3">
    <source>
        <dbReference type="Google" id="ProtNLM"/>
    </source>
</evidence>
<organism evidence="1 2">
    <name type="scientific">Candidatus Argoarchaeum ethanivorans</name>
    <dbReference type="NCBI Taxonomy" id="2608793"/>
    <lineage>
        <taxon>Archaea</taxon>
        <taxon>Methanobacteriati</taxon>
        <taxon>Methanobacteriota</taxon>
        <taxon>Stenosarchaea group</taxon>
        <taxon>Methanomicrobia</taxon>
        <taxon>Methanosarcinales</taxon>
        <taxon>Methanosarcinales incertae sedis</taxon>
        <taxon>GOM Arc I cluster</taxon>
        <taxon>Candidatus Argoarchaeum</taxon>
    </lineage>
</organism>
<name>A0A811TJS2_9EURY</name>
<dbReference type="EMBL" id="CAJHIR010000075">
    <property type="protein sequence ID" value="CAD6494708.1"/>
    <property type="molecule type" value="Genomic_DNA"/>
</dbReference>
<dbReference type="Pfam" id="PF09001">
    <property type="entry name" value="DUF1890"/>
    <property type="match status" value="1"/>
</dbReference>
<evidence type="ECO:0000313" key="1">
    <source>
        <dbReference type="EMBL" id="CAD6494708.1"/>
    </source>
</evidence>
<sequence length="153" mass="16780">MTKTALLALGCPEFPVQTSTAIYLAYKLQKHGITPVFAGNKSALLLVKVADPERHYYNGKMMNLDITIGALSTGKIDFDFCFVFVHSDSGIAYLASIHALSKGKMVAIVFGKCAEELTEQCKNICEHVLAEPVIHNPMPLKEQIDGVSTWLHV</sequence>
<reference evidence="1" key="1">
    <citation type="submission" date="2020-10" db="EMBL/GenBank/DDBJ databases">
        <authorList>
            <person name="Hahn C.J."/>
            <person name="Laso-Perez R."/>
            <person name="Vulcano F."/>
            <person name="Vaziourakis K.-M."/>
            <person name="Stokke R."/>
            <person name="Steen I.H."/>
            <person name="Teske A."/>
            <person name="Boetius A."/>
            <person name="Liebeke M."/>
            <person name="Amann R."/>
            <person name="Knittel K."/>
        </authorList>
    </citation>
    <scope>NUCLEOTIDE SEQUENCE</scope>
    <source>
        <strain evidence="1">Gfbio:e3339647-f889-4370-9287-4fb5cb688e4c:AG392J18_GoMArc1</strain>
    </source>
</reference>
<dbReference type="Proteomes" id="UP000612009">
    <property type="component" value="Unassembled WGS sequence"/>
</dbReference>
<protein>
    <recommendedName>
        <fullName evidence="3">DUF1890 domain-containing protein</fullName>
    </recommendedName>
</protein>
<accession>A0A811TJS2</accession>
<evidence type="ECO:0000313" key="2">
    <source>
        <dbReference type="Proteomes" id="UP000612009"/>
    </source>
</evidence>
<dbReference type="AlphaFoldDB" id="A0A811TJS2"/>
<dbReference type="PIRSF" id="PIRSF006600">
    <property type="entry name" value="UCP006600"/>
    <property type="match status" value="1"/>
</dbReference>
<dbReference type="InterPro" id="IPR012033">
    <property type="entry name" value="UCP006600"/>
</dbReference>
<proteinExistence type="predicted"/>
<dbReference type="SUPFAM" id="SSF75181">
    <property type="entry name" value="Hypothetical protein MTH777 (MT0777)"/>
    <property type="match status" value="1"/>
</dbReference>
<dbReference type="Gene3D" id="3.40.50.10160">
    <property type="entry name" value="MTH777-like"/>
    <property type="match status" value="1"/>
</dbReference>